<organism evidence="1 2">
    <name type="scientific">Oesophagostomum dentatum</name>
    <name type="common">Nodular worm</name>
    <dbReference type="NCBI Taxonomy" id="61180"/>
    <lineage>
        <taxon>Eukaryota</taxon>
        <taxon>Metazoa</taxon>
        <taxon>Ecdysozoa</taxon>
        <taxon>Nematoda</taxon>
        <taxon>Chromadorea</taxon>
        <taxon>Rhabditida</taxon>
        <taxon>Rhabditina</taxon>
        <taxon>Rhabditomorpha</taxon>
        <taxon>Strongyloidea</taxon>
        <taxon>Strongylidae</taxon>
        <taxon>Oesophagostomum</taxon>
    </lineage>
</organism>
<dbReference type="EMBL" id="KN602446">
    <property type="protein sequence ID" value="KHJ79957.1"/>
    <property type="molecule type" value="Genomic_DNA"/>
</dbReference>
<reference evidence="1 2" key="1">
    <citation type="submission" date="2014-03" db="EMBL/GenBank/DDBJ databases">
        <title>Draft genome of the hookworm Oesophagostomum dentatum.</title>
        <authorList>
            <person name="Mitreva M."/>
        </authorList>
    </citation>
    <scope>NUCLEOTIDE SEQUENCE [LARGE SCALE GENOMIC DNA]</scope>
    <source>
        <strain evidence="1 2">OD-Hann</strain>
    </source>
</reference>
<dbReference type="Proteomes" id="UP000053660">
    <property type="component" value="Unassembled WGS sequence"/>
</dbReference>
<dbReference type="AlphaFoldDB" id="A0A0B1S8U5"/>
<keyword evidence="2" id="KW-1185">Reference proteome</keyword>
<sequence length="55" mass="6446">MTRKFDNFLIDCIARSRENSSRIKYITLKSTVRLVAQDCSEESERSTMSFNKKNP</sequence>
<accession>A0A0B1S8U5</accession>
<proteinExistence type="predicted"/>
<evidence type="ECO:0000313" key="1">
    <source>
        <dbReference type="EMBL" id="KHJ79957.1"/>
    </source>
</evidence>
<evidence type="ECO:0000313" key="2">
    <source>
        <dbReference type="Proteomes" id="UP000053660"/>
    </source>
</evidence>
<protein>
    <submittedName>
        <fullName evidence="1">Uncharacterized protein</fullName>
    </submittedName>
</protein>
<gene>
    <name evidence="1" type="ORF">OESDEN_20376</name>
</gene>
<name>A0A0B1S8U5_OESDE</name>